<name>A0A2A6D2K0_PRIPA</name>
<keyword evidence="2" id="KW-1185">Reference proteome</keyword>
<dbReference type="Proteomes" id="UP000005239">
    <property type="component" value="Unassembled WGS sequence"/>
</dbReference>
<organism evidence="1 2">
    <name type="scientific">Pristionchus pacificus</name>
    <name type="common">Parasitic nematode worm</name>
    <dbReference type="NCBI Taxonomy" id="54126"/>
    <lineage>
        <taxon>Eukaryota</taxon>
        <taxon>Metazoa</taxon>
        <taxon>Ecdysozoa</taxon>
        <taxon>Nematoda</taxon>
        <taxon>Chromadorea</taxon>
        <taxon>Rhabditida</taxon>
        <taxon>Rhabditina</taxon>
        <taxon>Diplogasteromorpha</taxon>
        <taxon>Diplogasteroidea</taxon>
        <taxon>Neodiplogasteridae</taxon>
        <taxon>Pristionchus</taxon>
    </lineage>
</organism>
<protein>
    <submittedName>
        <fullName evidence="1">Uncharacterized protein</fullName>
    </submittedName>
</protein>
<evidence type="ECO:0000313" key="1">
    <source>
        <dbReference type="EnsemblMetazoa" id="PPA34359.1"/>
    </source>
</evidence>
<dbReference type="AlphaFoldDB" id="A0A2A6D2K0"/>
<reference evidence="2" key="1">
    <citation type="journal article" date="2008" name="Nat. Genet.">
        <title>The Pristionchus pacificus genome provides a unique perspective on nematode lifestyle and parasitism.</title>
        <authorList>
            <person name="Dieterich C."/>
            <person name="Clifton S.W."/>
            <person name="Schuster L.N."/>
            <person name="Chinwalla A."/>
            <person name="Delehaunty K."/>
            <person name="Dinkelacker I."/>
            <person name="Fulton L."/>
            <person name="Fulton R."/>
            <person name="Godfrey J."/>
            <person name="Minx P."/>
            <person name="Mitreva M."/>
            <person name="Roeseler W."/>
            <person name="Tian H."/>
            <person name="Witte H."/>
            <person name="Yang S.P."/>
            <person name="Wilson R.K."/>
            <person name="Sommer R.J."/>
        </authorList>
    </citation>
    <scope>NUCLEOTIDE SEQUENCE [LARGE SCALE GENOMIC DNA]</scope>
    <source>
        <strain evidence="2">PS312</strain>
    </source>
</reference>
<accession>A0A2A6D2K0</accession>
<sequence>MCTSTADWMEKFNDGGKAPKKNPGPLDALFAKLSAAAQEPARKFRDLILSDEQDLVRIHAKSVAIKEGLANGVKEELETYKHEVARMIFLPSNTNNY</sequence>
<evidence type="ECO:0000313" key="2">
    <source>
        <dbReference type="Proteomes" id="UP000005239"/>
    </source>
</evidence>
<gene>
    <name evidence="1" type="primary">WBGene00272728</name>
</gene>
<reference evidence="1" key="2">
    <citation type="submission" date="2022-06" db="UniProtKB">
        <authorList>
            <consortium name="EnsemblMetazoa"/>
        </authorList>
    </citation>
    <scope>IDENTIFICATION</scope>
    <source>
        <strain evidence="1">PS312</strain>
    </source>
</reference>
<accession>A0A8R1YRA3</accession>
<proteinExistence type="predicted"/>
<dbReference type="EnsemblMetazoa" id="PPA34359.1">
    <property type="protein sequence ID" value="PPA34359.1"/>
    <property type="gene ID" value="WBGene00272728"/>
</dbReference>